<dbReference type="InterPro" id="IPR011990">
    <property type="entry name" value="TPR-like_helical_dom_sf"/>
</dbReference>
<keyword evidence="5" id="KW-0732">Signal</keyword>
<evidence type="ECO:0000313" key="8">
    <source>
        <dbReference type="Proteomes" id="UP000199138"/>
    </source>
</evidence>
<evidence type="ECO:0000256" key="5">
    <source>
        <dbReference type="SAM" id="SignalP"/>
    </source>
</evidence>
<feature type="transmembrane region" description="Helical" evidence="4">
    <location>
        <begin position="131"/>
        <end position="153"/>
    </location>
</feature>
<dbReference type="Gene3D" id="2.30.30.40">
    <property type="entry name" value="SH3 Domains"/>
    <property type="match status" value="1"/>
</dbReference>
<dbReference type="EMBL" id="FPBK01000009">
    <property type="protein sequence ID" value="SFU60215.1"/>
    <property type="molecule type" value="Genomic_DNA"/>
</dbReference>
<feature type="domain" description="SH3b" evidence="6">
    <location>
        <begin position="189"/>
        <end position="251"/>
    </location>
</feature>
<keyword evidence="4" id="KW-0812">Transmembrane</keyword>
<keyword evidence="2 3" id="KW-0802">TPR repeat</keyword>
<dbReference type="SMART" id="SM00287">
    <property type="entry name" value="SH3b"/>
    <property type="match status" value="1"/>
</dbReference>
<accession>A0A1I7HHK1</accession>
<dbReference type="SUPFAM" id="SSF48452">
    <property type="entry name" value="TPR-like"/>
    <property type="match status" value="1"/>
</dbReference>
<sequence>MMKKFIYIFLFLVSFVGFSQDNEALFRKATDLYNAKKYEDAISKYEQILKNGEDSANLYYNLANAHYKLSHIAPSIYYYEKALQLAPNDADIKNNITFAKNMTIDAIQPLPKTDWQKFKENTIGRYTYNGWAVIGVVCMFLFVIFVSVYFLVYKSLQKRIFFILAGIMLLLCIVTNIFAYIQFDVVHDSNFAIVYVPETNVKSEPNASADEIFMLHEGTKVELMNELNGWRKIKLADGKTGWLPEPDVKKL</sequence>
<evidence type="ECO:0000256" key="4">
    <source>
        <dbReference type="SAM" id="Phobius"/>
    </source>
</evidence>
<organism evidence="7 8">
    <name type="scientific">Pustulibacterium marinum</name>
    <dbReference type="NCBI Taxonomy" id="1224947"/>
    <lineage>
        <taxon>Bacteria</taxon>
        <taxon>Pseudomonadati</taxon>
        <taxon>Bacteroidota</taxon>
        <taxon>Flavobacteriia</taxon>
        <taxon>Flavobacteriales</taxon>
        <taxon>Flavobacteriaceae</taxon>
        <taxon>Pustulibacterium</taxon>
    </lineage>
</organism>
<feature type="transmembrane region" description="Helical" evidence="4">
    <location>
        <begin position="160"/>
        <end position="181"/>
    </location>
</feature>
<keyword evidence="4" id="KW-1133">Transmembrane helix</keyword>
<name>A0A1I7HHK1_9FLAO</name>
<gene>
    <name evidence="7" type="ORF">SAMN05216480_10980</name>
</gene>
<dbReference type="SMART" id="SM00028">
    <property type="entry name" value="TPR"/>
    <property type="match status" value="2"/>
</dbReference>
<dbReference type="Proteomes" id="UP000199138">
    <property type="component" value="Unassembled WGS sequence"/>
</dbReference>
<dbReference type="Pfam" id="PF08239">
    <property type="entry name" value="SH3_3"/>
    <property type="match status" value="1"/>
</dbReference>
<feature type="repeat" description="TPR" evidence="3">
    <location>
        <begin position="56"/>
        <end position="89"/>
    </location>
</feature>
<dbReference type="InterPro" id="IPR019734">
    <property type="entry name" value="TPR_rpt"/>
</dbReference>
<feature type="signal peptide" evidence="5">
    <location>
        <begin position="1"/>
        <end position="19"/>
    </location>
</feature>
<evidence type="ECO:0000259" key="6">
    <source>
        <dbReference type="PROSITE" id="PS51781"/>
    </source>
</evidence>
<dbReference type="PROSITE" id="PS51781">
    <property type="entry name" value="SH3B"/>
    <property type="match status" value="1"/>
</dbReference>
<proteinExistence type="predicted"/>
<dbReference type="STRING" id="1224947.SAMN05216480_10980"/>
<feature type="chain" id="PRO_5011665504" evidence="5">
    <location>
        <begin position="20"/>
        <end position="251"/>
    </location>
</feature>
<dbReference type="Gene3D" id="1.25.40.10">
    <property type="entry name" value="Tetratricopeptide repeat domain"/>
    <property type="match status" value="1"/>
</dbReference>
<evidence type="ECO:0000256" key="3">
    <source>
        <dbReference type="PROSITE-ProRule" id="PRU00339"/>
    </source>
</evidence>
<dbReference type="InterPro" id="IPR013105">
    <property type="entry name" value="TPR_2"/>
</dbReference>
<dbReference type="Pfam" id="PF07719">
    <property type="entry name" value="TPR_2"/>
    <property type="match status" value="1"/>
</dbReference>
<dbReference type="PROSITE" id="PS50293">
    <property type="entry name" value="TPR_REGION"/>
    <property type="match status" value="1"/>
</dbReference>
<keyword evidence="4" id="KW-0472">Membrane</keyword>
<keyword evidence="8" id="KW-1185">Reference proteome</keyword>
<dbReference type="PROSITE" id="PS50005">
    <property type="entry name" value="TPR"/>
    <property type="match status" value="1"/>
</dbReference>
<evidence type="ECO:0000313" key="7">
    <source>
        <dbReference type="EMBL" id="SFU60215.1"/>
    </source>
</evidence>
<dbReference type="AlphaFoldDB" id="A0A1I7HHK1"/>
<evidence type="ECO:0000256" key="1">
    <source>
        <dbReference type="ARBA" id="ARBA00022737"/>
    </source>
</evidence>
<protein>
    <submittedName>
        <fullName evidence="7">SH3 domain-containing protein</fullName>
    </submittedName>
</protein>
<keyword evidence="1" id="KW-0677">Repeat</keyword>
<reference evidence="7 8" key="1">
    <citation type="submission" date="2016-10" db="EMBL/GenBank/DDBJ databases">
        <authorList>
            <person name="de Groot N.N."/>
        </authorList>
    </citation>
    <scope>NUCLEOTIDE SEQUENCE [LARGE SCALE GENOMIC DNA]</scope>
    <source>
        <strain evidence="7 8">CGMCC 1.12333</strain>
    </source>
</reference>
<dbReference type="InterPro" id="IPR003646">
    <property type="entry name" value="SH3-like_bac-type"/>
</dbReference>
<evidence type="ECO:0000256" key="2">
    <source>
        <dbReference type="ARBA" id="ARBA00022803"/>
    </source>
</evidence>